<dbReference type="CDD" id="cd04301">
    <property type="entry name" value="NAT_SF"/>
    <property type="match status" value="1"/>
</dbReference>
<gene>
    <name evidence="2" type="ORF">AB0E65_10550</name>
</gene>
<name>A0ABV2YFY9_9ACTN</name>
<dbReference type="InterPro" id="IPR000182">
    <property type="entry name" value="GNAT_dom"/>
</dbReference>
<dbReference type="SUPFAM" id="SSF55729">
    <property type="entry name" value="Acyl-CoA N-acyltransferases (Nat)"/>
    <property type="match status" value="1"/>
</dbReference>
<sequence length="168" mass="18218">MEIREATGDDWAGIWPFFRRIVAAGETYPYPPALGEQEARGWWVLPAPDRTVVAVADDGRIVGSAKMNCNASRAGNAAHMASASFMVDPDHHGRGVGRALCAYVIAWARGSGFRAIQFNAVVETNTRAVRLYESLGFRVVGTVPEAFRHPVHGLVGVHVMHLPLQAPS</sequence>
<feature type="domain" description="N-acetyltransferase" evidence="1">
    <location>
        <begin position="1"/>
        <end position="165"/>
    </location>
</feature>
<keyword evidence="3" id="KW-1185">Reference proteome</keyword>
<dbReference type="Proteomes" id="UP001550850">
    <property type="component" value="Unassembled WGS sequence"/>
</dbReference>
<evidence type="ECO:0000313" key="2">
    <source>
        <dbReference type="EMBL" id="MEU3554641.1"/>
    </source>
</evidence>
<dbReference type="RefSeq" id="WP_108951676.1">
    <property type="nucleotide sequence ID" value="NZ_BEVZ01000001.1"/>
</dbReference>
<accession>A0ABV2YFY9</accession>
<dbReference type="EMBL" id="JBEZUR010000011">
    <property type="protein sequence ID" value="MEU3554641.1"/>
    <property type="molecule type" value="Genomic_DNA"/>
</dbReference>
<organism evidence="2 3">
    <name type="scientific">Streptomyces fragilis</name>
    <dbReference type="NCBI Taxonomy" id="67301"/>
    <lineage>
        <taxon>Bacteria</taxon>
        <taxon>Bacillati</taxon>
        <taxon>Actinomycetota</taxon>
        <taxon>Actinomycetes</taxon>
        <taxon>Kitasatosporales</taxon>
        <taxon>Streptomycetaceae</taxon>
        <taxon>Streptomyces</taxon>
    </lineage>
</organism>
<comment type="caution">
    <text evidence="2">The sequence shown here is derived from an EMBL/GenBank/DDBJ whole genome shotgun (WGS) entry which is preliminary data.</text>
</comment>
<dbReference type="Pfam" id="PF00583">
    <property type="entry name" value="Acetyltransf_1"/>
    <property type="match status" value="1"/>
</dbReference>
<dbReference type="PANTHER" id="PTHR43138:SF1">
    <property type="entry name" value="N-ACETYLTRANSFERASE ACA1"/>
    <property type="match status" value="1"/>
</dbReference>
<dbReference type="Gene3D" id="3.40.630.30">
    <property type="match status" value="1"/>
</dbReference>
<evidence type="ECO:0000313" key="3">
    <source>
        <dbReference type="Proteomes" id="UP001550850"/>
    </source>
</evidence>
<dbReference type="InterPro" id="IPR052742">
    <property type="entry name" value="Mito_N-acetyltransferase"/>
</dbReference>
<proteinExistence type="predicted"/>
<protein>
    <submittedName>
        <fullName evidence="2">GNAT family N-acetyltransferase</fullName>
    </submittedName>
</protein>
<dbReference type="PROSITE" id="PS51186">
    <property type="entry name" value="GNAT"/>
    <property type="match status" value="1"/>
</dbReference>
<evidence type="ECO:0000259" key="1">
    <source>
        <dbReference type="PROSITE" id="PS51186"/>
    </source>
</evidence>
<reference evidence="2 3" key="1">
    <citation type="submission" date="2024-06" db="EMBL/GenBank/DDBJ databases">
        <title>The Natural Products Discovery Center: Release of the First 8490 Sequenced Strains for Exploring Actinobacteria Biosynthetic Diversity.</title>
        <authorList>
            <person name="Kalkreuter E."/>
            <person name="Kautsar S.A."/>
            <person name="Yang D."/>
            <person name="Bader C.D."/>
            <person name="Teijaro C.N."/>
            <person name="Fluegel L."/>
            <person name="Davis C.M."/>
            <person name="Simpson J.R."/>
            <person name="Lauterbach L."/>
            <person name="Steele A.D."/>
            <person name="Gui C."/>
            <person name="Meng S."/>
            <person name="Li G."/>
            <person name="Viehrig K."/>
            <person name="Ye F."/>
            <person name="Su P."/>
            <person name="Kiefer A.F."/>
            <person name="Nichols A."/>
            <person name="Cepeda A.J."/>
            <person name="Yan W."/>
            <person name="Fan B."/>
            <person name="Jiang Y."/>
            <person name="Adhikari A."/>
            <person name="Zheng C.-J."/>
            <person name="Schuster L."/>
            <person name="Cowan T.M."/>
            <person name="Smanski M.J."/>
            <person name="Chevrette M.G."/>
            <person name="De Carvalho L.P.S."/>
            <person name="Shen B."/>
        </authorList>
    </citation>
    <scope>NUCLEOTIDE SEQUENCE [LARGE SCALE GENOMIC DNA]</scope>
    <source>
        <strain evidence="2 3">NPDC038104</strain>
    </source>
</reference>
<dbReference type="InterPro" id="IPR016181">
    <property type="entry name" value="Acyl_CoA_acyltransferase"/>
</dbReference>
<dbReference type="PANTHER" id="PTHR43138">
    <property type="entry name" value="ACETYLTRANSFERASE, GNAT FAMILY"/>
    <property type="match status" value="1"/>
</dbReference>